<sequence>MTEIGDQKTLDEAIEWITKAQQLGLYNANVARLARVAADAIRSVLSDEELKTLRYVREQLANQMFVRMVNKAGSISGDTARTYISRVQRLLRDFEGWTADPRGYRPKLTIRTGGDSRGQAPRRRKGMEQRATVSPEASDDSLMAEHALPLQSGRAYLRLPARLTLEDVRLLMVIIHSHCPDASRDGMVSVPVNDEQVR</sequence>
<dbReference type="EMBL" id="CP043494">
    <property type="protein sequence ID" value="WNG48745.1"/>
    <property type="molecule type" value="Genomic_DNA"/>
</dbReference>
<proteinExistence type="predicted"/>
<dbReference type="Proteomes" id="UP001611383">
    <property type="component" value="Chromosome"/>
</dbReference>
<evidence type="ECO:0000256" key="1">
    <source>
        <dbReference type="SAM" id="MobiDB-lite"/>
    </source>
</evidence>
<evidence type="ECO:0000313" key="3">
    <source>
        <dbReference type="Proteomes" id="UP001611383"/>
    </source>
</evidence>
<reference evidence="2 3" key="1">
    <citation type="submission" date="2019-08" db="EMBL/GenBank/DDBJ databases">
        <title>Archangium and Cystobacter genomes.</title>
        <authorList>
            <person name="Chen I.-C.K."/>
            <person name="Wielgoss S."/>
        </authorList>
    </citation>
    <scope>NUCLEOTIDE SEQUENCE [LARGE SCALE GENOMIC DNA]</scope>
    <source>
        <strain evidence="2 3">Cbm 6</strain>
    </source>
</reference>
<name>A0ABY9X031_9BACT</name>
<keyword evidence="3" id="KW-1185">Reference proteome</keyword>
<organism evidence="2 3">
    <name type="scientific">Archangium minus</name>
    <dbReference type="NCBI Taxonomy" id="83450"/>
    <lineage>
        <taxon>Bacteria</taxon>
        <taxon>Pseudomonadati</taxon>
        <taxon>Myxococcota</taxon>
        <taxon>Myxococcia</taxon>
        <taxon>Myxococcales</taxon>
        <taxon>Cystobacterineae</taxon>
        <taxon>Archangiaceae</taxon>
        <taxon>Archangium</taxon>
    </lineage>
</organism>
<gene>
    <name evidence="2" type="ORF">F0U60_34980</name>
</gene>
<accession>A0ABY9X031</accession>
<evidence type="ECO:0000313" key="2">
    <source>
        <dbReference type="EMBL" id="WNG48745.1"/>
    </source>
</evidence>
<feature type="region of interest" description="Disordered" evidence="1">
    <location>
        <begin position="105"/>
        <end position="140"/>
    </location>
</feature>
<dbReference type="RefSeq" id="WP_395806398.1">
    <property type="nucleotide sequence ID" value="NZ_CP043494.1"/>
</dbReference>
<protein>
    <submittedName>
        <fullName evidence="2">Uncharacterized protein</fullName>
    </submittedName>
</protein>